<evidence type="ECO:0000313" key="3">
    <source>
        <dbReference type="Proteomes" id="UP000593564"/>
    </source>
</evidence>
<dbReference type="EMBL" id="JACBKZ010000003">
    <property type="protein sequence ID" value="KAF5953591.1"/>
    <property type="molecule type" value="Genomic_DNA"/>
</dbReference>
<name>A0A7J7HMX4_CAMSI</name>
<proteinExistence type="predicted"/>
<gene>
    <name evidence="2" type="ORF">HYC85_006447</name>
</gene>
<keyword evidence="3" id="KW-1185">Reference proteome</keyword>
<evidence type="ECO:0000256" key="1">
    <source>
        <dbReference type="SAM" id="MobiDB-lite"/>
    </source>
</evidence>
<sequence length="155" mass="17634">MPHKAFPAPPRQNTSVWCKARHNTVESRDPKARRATETSRNSRRTQTRVITKCSNGDVQVLKTKSLSRRWNVASSFGDSIFYSLLDASKHSSFLNSFDKSGFKSFDNLLVAYKRRKGKFAAFVGGMTIEEVERFISSVLNGNVQFTKTRKKPKIK</sequence>
<dbReference type="PANTHER" id="PTHR45184">
    <property type="entry name" value="DNAJ PROTEIN ERDJ3A"/>
    <property type="match status" value="1"/>
</dbReference>
<feature type="region of interest" description="Disordered" evidence="1">
    <location>
        <begin position="24"/>
        <end position="45"/>
    </location>
</feature>
<evidence type="ECO:0000313" key="2">
    <source>
        <dbReference type="EMBL" id="KAF5953591.1"/>
    </source>
</evidence>
<dbReference type="AlphaFoldDB" id="A0A7J7HMX4"/>
<dbReference type="Proteomes" id="UP000593564">
    <property type="component" value="Unassembled WGS sequence"/>
</dbReference>
<feature type="compositionally biased region" description="Basic and acidic residues" evidence="1">
    <location>
        <begin position="24"/>
        <end position="37"/>
    </location>
</feature>
<comment type="caution">
    <text evidence="2">The sequence shown here is derived from an EMBL/GenBank/DDBJ whole genome shotgun (WGS) entry which is preliminary data.</text>
</comment>
<reference evidence="3" key="1">
    <citation type="journal article" date="2020" name="Nat. Commun.">
        <title>Genome assembly of wild tea tree DASZ reveals pedigree and selection history of tea varieties.</title>
        <authorList>
            <person name="Zhang W."/>
            <person name="Zhang Y."/>
            <person name="Qiu H."/>
            <person name="Guo Y."/>
            <person name="Wan H."/>
            <person name="Zhang X."/>
            <person name="Scossa F."/>
            <person name="Alseekh S."/>
            <person name="Zhang Q."/>
            <person name="Wang P."/>
            <person name="Xu L."/>
            <person name="Schmidt M.H."/>
            <person name="Jia X."/>
            <person name="Li D."/>
            <person name="Zhu A."/>
            <person name="Guo F."/>
            <person name="Chen W."/>
            <person name="Ni D."/>
            <person name="Usadel B."/>
            <person name="Fernie A.R."/>
            <person name="Wen W."/>
        </authorList>
    </citation>
    <scope>NUCLEOTIDE SEQUENCE [LARGE SCALE GENOMIC DNA]</scope>
    <source>
        <strain evidence="3">cv. G240</strain>
    </source>
</reference>
<dbReference type="PANTHER" id="PTHR45184:SF1">
    <property type="entry name" value="DNAJ PROTEIN ERDJ3A"/>
    <property type="match status" value="1"/>
</dbReference>
<protein>
    <submittedName>
        <fullName evidence="2">Uncharacterized protein</fullName>
    </submittedName>
</protein>
<reference evidence="2 3" key="2">
    <citation type="submission" date="2020-07" db="EMBL/GenBank/DDBJ databases">
        <title>Genome assembly of wild tea tree DASZ reveals pedigree and selection history of tea varieties.</title>
        <authorList>
            <person name="Zhang W."/>
        </authorList>
    </citation>
    <scope>NUCLEOTIDE SEQUENCE [LARGE SCALE GENOMIC DNA]</scope>
    <source>
        <strain evidence="3">cv. G240</strain>
        <tissue evidence="2">Leaf</tissue>
    </source>
</reference>
<organism evidence="2 3">
    <name type="scientific">Camellia sinensis</name>
    <name type="common">Tea plant</name>
    <name type="synonym">Thea sinensis</name>
    <dbReference type="NCBI Taxonomy" id="4442"/>
    <lineage>
        <taxon>Eukaryota</taxon>
        <taxon>Viridiplantae</taxon>
        <taxon>Streptophyta</taxon>
        <taxon>Embryophyta</taxon>
        <taxon>Tracheophyta</taxon>
        <taxon>Spermatophyta</taxon>
        <taxon>Magnoliopsida</taxon>
        <taxon>eudicotyledons</taxon>
        <taxon>Gunneridae</taxon>
        <taxon>Pentapetalae</taxon>
        <taxon>asterids</taxon>
        <taxon>Ericales</taxon>
        <taxon>Theaceae</taxon>
        <taxon>Camellia</taxon>
    </lineage>
</organism>
<dbReference type="InterPro" id="IPR052842">
    <property type="entry name" value="ER_Co-chaperone"/>
</dbReference>
<accession>A0A7J7HMX4</accession>